<proteinExistence type="predicted"/>
<keyword evidence="3" id="KW-1185">Reference proteome</keyword>
<dbReference type="EMBL" id="UYJE01000511">
    <property type="protein sequence ID" value="VDH93848.1"/>
    <property type="molecule type" value="Genomic_DNA"/>
</dbReference>
<gene>
    <name evidence="2" type="ORF">MGAL_10B067876</name>
</gene>
<evidence type="ECO:0000256" key="1">
    <source>
        <dbReference type="SAM" id="MobiDB-lite"/>
    </source>
</evidence>
<organism evidence="2 3">
    <name type="scientific">Mytilus galloprovincialis</name>
    <name type="common">Mediterranean mussel</name>
    <dbReference type="NCBI Taxonomy" id="29158"/>
    <lineage>
        <taxon>Eukaryota</taxon>
        <taxon>Metazoa</taxon>
        <taxon>Spiralia</taxon>
        <taxon>Lophotrochozoa</taxon>
        <taxon>Mollusca</taxon>
        <taxon>Bivalvia</taxon>
        <taxon>Autobranchia</taxon>
        <taxon>Pteriomorphia</taxon>
        <taxon>Mytilida</taxon>
        <taxon>Mytiloidea</taxon>
        <taxon>Mytilidae</taxon>
        <taxon>Mytilinae</taxon>
        <taxon>Mytilus</taxon>
    </lineage>
</organism>
<sequence length="317" mass="36704">MVSDTELARQIRQQVDGKMVILYDRILRHRKITKNKSDTLWNINLNVPARSMKGILMLFEDPERTSTETYYNPNITKVEMTIEGVPNQLYSQGMKAYQQWDEINKFFALNSKRNKTTEAVLKDVCFSYTTLEKYLTDNFALWLDLRSTDDNSLHGSGRKIENASEGNVIISSVYTDSLDRPCMHIFRHDNEAHGYDITCVTSFIFSVVLEEALYDSLDKSVDSIDTETESPPSPDSMEIQEKEEIPADDVDGYDNDPDYIYNESEEDDEYGSDDEEETSNYRMEECNDPVEEKYYMVSETALFRLLSVCRECNSSNY</sequence>
<accession>A0A8B6BPP3</accession>
<reference evidence="2" key="1">
    <citation type="submission" date="2018-11" db="EMBL/GenBank/DDBJ databases">
        <authorList>
            <person name="Alioto T."/>
            <person name="Alioto T."/>
        </authorList>
    </citation>
    <scope>NUCLEOTIDE SEQUENCE</scope>
</reference>
<dbReference type="Proteomes" id="UP000596742">
    <property type="component" value="Unassembled WGS sequence"/>
</dbReference>
<dbReference type="AlphaFoldDB" id="A0A8B6BPP3"/>
<comment type="caution">
    <text evidence="2">The sequence shown here is derived from an EMBL/GenBank/DDBJ whole genome shotgun (WGS) entry which is preliminary data.</text>
</comment>
<evidence type="ECO:0000313" key="2">
    <source>
        <dbReference type="EMBL" id="VDH93848.1"/>
    </source>
</evidence>
<protein>
    <submittedName>
        <fullName evidence="2">Uncharacterized protein</fullName>
    </submittedName>
</protein>
<feature type="region of interest" description="Disordered" evidence="1">
    <location>
        <begin position="222"/>
        <end position="284"/>
    </location>
</feature>
<evidence type="ECO:0000313" key="3">
    <source>
        <dbReference type="Proteomes" id="UP000596742"/>
    </source>
</evidence>
<dbReference type="OrthoDB" id="5989505at2759"/>
<feature type="compositionally biased region" description="Acidic residues" evidence="1">
    <location>
        <begin position="246"/>
        <end position="278"/>
    </location>
</feature>
<name>A0A8B6BPP3_MYTGA</name>